<evidence type="ECO:0000313" key="1">
    <source>
        <dbReference type="EMBL" id="KIK57939.1"/>
    </source>
</evidence>
<organism evidence="1 2">
    <name type="scientific">Collybiopsis luxurians FD-317 M1</name>
    <dbReference type="NCBI Taxonomy" id="944289"/>
    <lineage>
        <taxon>Eukaryota</taxon>
        <taxon>Fungi</taxon>
        <taxon>Dikarya</taxon>
        <taxon>Basidiomycota</taxon>
        <taxon>Agaricomycotina</taxon>
        <taxon>Agaricomycetes</taxon>
        <taxon>Agaricomycetidae</taxon>
        <taxon>Agaricales</taxon>
        <taxon>Marasmiineae</taxon>
        <taxon>Omphalotaceae</taxon>
        <taxon>Collybiopsis</taxon>
        <taxon>Collybiopsis luxurians</taxon>
    </lineage>
</organism>
<accession>A0A0D0C5Y4</accession>
<proteinExistence type="predicted"/>
<sequence length="156" mass="17658">MQTRSVNASKLNQLIQNQLEKADRYKGKLIPPANKLAPRIVHRSIDYTGKMTESDLSDEPIDEVASLVLTDAASSPSFYWTLVKPIMDRFLENLTERSLEAIYGVLIEWRQSFCQRELVELHLSSADPPPSFETLRGYLQELTPLIVLNDNIEPGG</sequence>
<dbReference type="Proteomes" id="UP000053593">
    <property type="component" value="Unassembled WGS sequence"/>
</dbReference>
<keyword evidence="2" id="KW-1185">Reference proteome</keyword>
<gene>
    <name evidence="1" type="ORF">GYMLUDRAFT_246593</name>
</gene>
<protein>
    <submittedName>
        <fullName evidence="1">Uncharacterized protein</fullName>
    </submittedName>
</protein>
<dbReference type="HOGENOM" id="CLU_1686805_0_0_1"/>
<name>A0A0D0C5Y4_9AGAR</name>
<evidence type="ECO:0000313" key="2">
    <source>
        <dbReference type="Proteomes" id="UP000053593"/>
    </source>
</evidence>
<dbReference type="AlphaFoldDB" id="A0A0D0C5Y4"/>
<dbReference type="EMBL" id="KN834788">
    <property type="protein sequence ID" value="KIK57939.1"/>
    <property type="molecule type" value="Genomic_DNA"/>
</dbReference>
<reference evidence="1 2" key="1">
    <citation type="submission" date="2014-04" db="EMBL/GenBank/DDBJ databases">
        <title>Evolutionary Origins and Diversification of the Mycorrhizal Mutualists.</title>
        <authorList>
            <consortium name="DOE Joint Genome Institute"/>
            <consortium name="Mycorrhizal Genomics Consortium"/>
            <person name="Kohler A."/>
            <person name="Kuo A."/>
            <person name="Nagy L.G."/>
            <person name="Floudas D."/>
            <person name="Copeland A."/>
            <person name="Barry K.W."/>
            <person name="Cichocki N."/>
            <person name="Veneault-Fourrey C."/>
            <person name="LaButti K."/>
            <person name="Lindquist E.A."/>
            <person name="Lipzen A."/>
            <person name="Lundell T."/>
            <person name="Morin E."/>
            <person name="Murat C."/>
            <person name="Riley R."/>
            <person name="Ohm R."/>
            <person name="Sun H."/>
            <person name="Tunlid A."/>
            <person name="Henrissat B."/>
            <person name="Grigoriev I.V."/>
            <person name="Hibbett D.S."/>
            <person name="Martin F."/>
        </authorList>
    </citation>
    <scope>NUCLEOTIDE SEQUENCE [LARGE SCALE GENOMIC DNA]</scope>
    <source>
        <strain evidence="1 2">FD-317 M1</strain>
    </source>
</reference>